<feature type="compositionally biased region" description="Acidic residues" evidence="18">
    <location>
        <begin position="321"/>
        <end position="336"/>
    </location>
</feature>
<evidence type="ECO:0000256" key="4">
    <source>
        <dbReference type="ARBA" id="ARBA00022729"/>
    </source>
</evidence>
<reference evidence="22" key="8">
    <citation type="journal article" date="2005" name="Science">
        <title>Antisense Transcription in the Mammalian Transcriptome.</title>
        <authorList>
            <consortium name="RIKEN Genome Exploration Research Group and Genome Science Group (Genome Network Project Core Group) and the FANTOM Consortium"/>
        </authorList>
    </citation>
    <scope>NUCLEOTIDE SEQUENCE</scope>
    <source>
        <strain evidence="22">C57BL/6J</strain>
        <tissue evidence="22">Whole body</tissue>
    </source>
</reference>
<keyword evidence="5" id="KW-0832">Ubl conjugation</keyword>
<reference evidence="22" key="6">
    <citation type="submission" date="2004-03" db="EMBL/GenBank/DDBJ databases">
        <authorList>
            <person name="Arakawa T."/>
            <person name="Carninci P."/>
            <person name="Fukuda S."/>
            <person name="Hashizume W."/>
            <person name="Hayashida K."/>
            <person name="Hori F."/>
            <person name="Iida J."/>
            <person name="Imamura K."/>
            <person name="Imotani K."/>
            <person name="Itoh M."/>
            <person name="Kanagawa S."/>
            <person name="Kawai J."/>
            <person name="Kojima M."/>
            <person name="Konno H."/>
            <person name="Murata M."/>
            <person name="Nakamura M."/>
            <person name="Ninomiya N."/>
            <person name="Nishiyori H."/>
            <person name="Nomura K."/>
            <person name="Ohno M."/>
            <person name="Sakazume N."/>
            <person name="Sano H."/>
            <person name="Sasaki D."/>
            <person name="Shibata K."/>
            <person name="Shiraki T."/>
            <person name="Tagami M."/>
            <person name="Tagami Y."/>
            <person name="Waki K."/>
            <person name="Watahiki A."/>
            <person name="Muramatsu M."/>
            <person name="Hayashizaki Y."/>
        </authorList>
    </citation>
    <scope>NUCLEOTIDE SEQUENCE</scope>
    <source>
        <strain evidence="22">C57BL/6J</strain>
        <tissue evidence="22">Whole body</tissue>
    </source>
</reference>
<dbReference type="Antibodypedia" id="2700">
    <property type="antibodies" value="268 antibodies from 30 providers"/>
</dbReference>
<evidence type="ECO:0000256" key="12">
    <source>
        <dbReference type="ARBA" id="ARBA00054089"/>
    </source>
</evidence>
<evidence type="ECO:0000256" key="16">
    <source>
        <dbReference type="ARBA" id="ARBA00080949"/>
    </source>
</evidence>
<keyword evidence="4 20" id="KW-0732">Signal</keyword>
<evidence type="ECO:0000313" key="22">
    <source>
        <dbReference type="EMBL" id="BAE24654.1"/>
    </source>
</evidence>
<feature type="chain" id="PRO_5009970840" description="Interferon lambda receptor 1" evidence="20">
    <location>
        <begin position="21"/>
        <end position="535"/>
    </location>
</feature>
<evidence type="ECO:0000256" key="15">
    <source>
        <dbReference type="ARBA" id="ARBA00077895"/>
    </source>
</evidence>
<feature type="transmembrane region" description="Helical" evidence="19">
    <location>
        <begin position="227"/>
        <end position="248"/>
    </location>
</feature>
<evidence type="ECO:0000256" key="18">
    <source>
        <dbReference type="SAM" id="MobiDB-lite"/>
    </source>
</evidence>
<dbReference type="AGR" id="MGI:2429859"/>
<feature type="region of interest" description="Disordered" evidence="18">
    <location>
        <begin position="478"/>
        <end position="520"/>
    </location>
</feature>
<dbReference type="MGI" id="MGI:2429859">
    <property type="gene designation" value="Ifnlr1"/>
</dbReference>
<dbReference type="ExpressionAtlas" id="Q3URN4">
    <property type="expression patterns" value="baseline and differential"/>
</dbReference>
<dbReference type="Gene3D" id="2.60.40.10">
    <property type="entry name" value="Immunoglobulins"/>
    <property type="match status" value="2"/>
</dbReference>
<dbReference type="OrthoDB" id="10031784at2759"/>
<dbReference type="DNASU" id="242700"/>
<dbReference type="CTD" id="163702"/>
<dbReference type="AlphaFoldDB" id="Q3URN4"/>
<evidence type="ECO:0000256" key="13">
    <source>
        <dbReference type="ARBA" id="ARBA00066090"/>
    </source>
</evidence>
<dbReference type="GeneID" id="242700"/>
<gene>
    <name evidence="23" type="primary">Ifnlr1</name>
    <name evidence="23" type="synonym">Il28ra</name>
</gene>
<evidence type="ECO:0000256" key="10">
    <source>
        <dbReference type="ARBA" id="ARBA00023170"/>
    </source>
</evidence>
<keyword evidence="10" id="KW-0675">Receptor</keyword>
<evidence type="ECO:0000256" key="19">
    <source>
        <dbReference type="SAM" id="Phobius"/>
    </source>
</evidence>
<sequence>MWRADRWAPLLLFLLQSALGRPRLAPPRNVTLFSQNFTVYLTWLPGLGSPPNVTYFVTYQSYIKTGWRPVEHCAGIKALVCPLMCLKKLNLYSKFKGRVQAASAHGRSPRVESRYLEYLFDVELAPPTLVLTQMEKILRVNATYQLPPCMPSLELKYQVEFWKEGLGSKTLFPDTPYGQPVQIPLQQGASRRHCLSARTVYTLIDIKYSQFSEPSCIFLEAPGDKRAVLAMPSLLLLLIAAVAAGVAWKIMKGNPWFQGVKTPRALDFSEYRYPVATFQPSGPEFSDDLILCPQKELTIRNRPAPQVRNPATLQAGPERDSTEDEDEDTDYDDDGDSVQPYLERPLFISEKPRVMEHSETDESGVDSGGPWTSPVGSDGSSAWDSSDRSWSSTGDSSYKDEVGSSSCLDRKEPDQAPCGDWLQEALPCLEFSEDLGTVEEPLKDGLSGWRISGSLSSKRDLAPVEPPVSLQTLTFCWVNNPEGEEEQEDEEEEEEEEEEEDWESEPKGSNAGCWGTSSVQRTEVRGRMLGDYLVR</sequence>
<dbReference type="OMA" id="FLCPQKE"/>
<evidence type="ECO:0000256" key="9">
    <source>
        <dbReference type="ARBA" id="ARBA00023157"/>
    </source>
</evidence>
<comment type="subcellular location">
    <subcellularLocation>
        <location evidence="1">Membrane</location>
        <topology evidence="1">Single-pass type I membrane protein</topology>
    </subcellularLocation>
</comment>
<feature type="compositionally biased region" description="Low complexity" evidence="18">
    <location>
        <begin position="376"/>
        <end position="396"/>
    </location>
</feature>
<dbReference type="FunFam" id="2.60.40.10:FF:001235">
    <property type="entry name" value="Interferon lambda receptor 1"/>
    <property type="match status" value="1"/>
</dbReference>
<dbReference type="PhylomeDB" id="Q3URN4"/>
<dbReference type="GO" id="GO:1901857">
    <property type="term" value="P:positive regulation of cellular respiration"/>
    <property type="evidence" value="ECO:0007669"/>
    <property type="project" value="Ensembl"/>
</dbReference>
<evidence type="ECO:0000256" key="3">
    <source>
        <dbReference type="ARBA" id="ARBA00022692"/>
    </source>
</evidence>
<reference evidence="22" key="4">
    <citation type="journal article" date="2001" name="Nature">
        <title>Functional annotation of a full-length mouse cDNA collection.</title>
        <authorList>
            <consortium name="The RIKEN Genome Exploration Research Group Phase II Team and the FANTOM Consortium"/>
        </authorList>
    </citation>
    <scope>NUCLEOTIDE SEQUENCE</scope>
    <source>
        <strain evidence="22">C57BL/6J</strain>
        <tissue evidence="22">Whole body</tissue>
    </source>
</reference>
<dbReference type="SUPFAM" id="SSF49265">
    <property type="entry name" value="Fibronectin type III"/>
    <property type="match status" value="2"/>
</dbReference>
<name>Q3URN4_MOUSE</name>
<dbReference type="KEGG" id="mmu:242700"/>
<dbReference type="PANTHER" id="PTHR20859:SF55">
    <property type="entry name" value="INTERFERON LAMBDA RECEPTOR 1"/>
    <property type="match status" value="1"/>
</dbReference>
<comment type="subunit">
    <text evidence="13">Heterodimer with IL10RB.</text>
</comment>
<comment type="similarity">
    <text evidence="2">Belongs to the type II cytokine receptor family.</text>
</comment>
<reference evidence="22" key="5">
    <citation type="journal article" date="2002" name="Nature">
        <title>Analysis of the mouse transcriptome based on functional annotation of 60,770 full-length cDNAs.</title>
        <authorList>
            <consortium name="The FANTOM Consortium and the RIKEN Genome Exploration Research Group Phase I and II Team"/>
        </authorList>
    </citation>
    <scope>NUCLEOTIDE SEQUENCE</scope>
    <source>
        <strain evidence="22">C57BL/6J</strain>
        <tissue evidence="22">Whole body</tissue>
    </source>
</reference>
<evidence type="ECO:0000256" key="6">
    <source>
        <dbReference type="ARBA" id="ARBA00022989"/>
    </source>
</evidence>
<dbReference type="InterPro" id="IPR036116">
    <property type="entry name" value="FN3_sf"/>
</dbReference>
<feature type="compositionally biased region" description="Basic and acidic residues" evidence="18">
    <location>
        <begin position="397"/>
        <end position="414"/>
    </location>
</feature>
<dbReference type="CDD" id="cd21910">
    <property type="entry name" value="JAK1bd_box_IFNLR1"/>
    <property type="match status" value="1"/>
</dbReference>
<dbReference type="EMBL" id="AK141338">
    <property type="protein sequence ID" value="BAE24654.1"/>
    <property type="molecule type" value="mRNA"/>
</dbReference>
<keyword evidence="11" id="KW-0325">Glycoprotein</keyword>
<accession>Q3URN4</accession>
<dbReference type="SMR" id="Q3URN4"/>
<evidence type="ECO:0000256" key="1">
    <source>
        <dbReference type="ARBA" id="ARBA00004479"/>
    </source>
</evidence>
<reference evidence="22" key="1">
    <citation type="journal article" date="1999" name="Methods Enzymol.">
        <title>High-efficiency full-length cDNA cloning.</title>
        <authorList>
            <person name="Carninci P."/>
            <person name="Hayashizaki Y."/>
        </authorList>
    </citation>
    <scope>NUCLEOTIDE SEQUENCE</scope>
    <source>
        <strain evidence="22">C57BL/6J</strain>
        <tissue evidence="22">Whole body</tissue>
    </source>
</reference>
<dbReference type="PANTHER" id="PTHR20859">
    <property type="entry name" value="INTERFERON/INTERLEUKIN RECEPTOR"/>
    <property type="match status" value="1"/>
</dbReference>
<dbReference type="FunFam" id="2.60.40.10:FF:001357">
    <property type="entry name" value="Interferon lambda receptor 1"/>
    <property type="match status" value="1"/>
</dbReference>
<dbReference type="RefSeq" id="NP_777276.3">
    <property type="nucleotide sequence ID" value="NM_174851.3"/>
</dbReference>
<reference evidence="22" key="3">
    <citation type="journal article" date="2000" name="Genome Res.">
        <title>RIKEN integrated sequence analysis (RISA) system--384-format sequencing pipeline with 384 multicapillary sequencer.</title>
        <authorList>
            <person name="Shibata K."/>
            <person name="Itoh M."/>
            <person name="Aizawa K."/>
            <person name="Nagaoka S."/>
            <person name="Sasaki N."/>
            <person name="Carninci P."/>
            <person name="Konno H."/>
            <person name="Akiyama J."/>
            <person name="Nishi K."/>
            <person name="Kitsunai T."/>
            <person name="Tashiro H."/>
            <person name="Itoh M."/>
            <person name="Sumi N."/>
            <person name="Ishii Y."/>
            <person name="Nakamura S."/>
            <person name="Hazama M."/>
            <person name="Nishine T."/>
            <person name="Harada A."/>
            <person name="Yamamoto R."/>
            <person name="Matsumoto H."/>
            <person name="Sakaguchi S."/>
            <person name="Ikegami T."/>
            <person name="Kashiwagi K."/>
            <person name="Fujiwake S."/>
            <person name="Inoue K."/>
            <person name="Togawa Y."/>
            <person name="Izawa M."/>
            <person name="Ohara E."/>
            <person name="Watahiki M."/>
            <person name="Yoneda Y."/>
            <person name="Ishikawa T."/>
            <person name="Ozawa K."/>
            <person name="Tanaka T."/>
            <person name="Matsuura S."/>
            <person name="Kawai J."/>
            <person name="Okazaki Y."/>
            <person name="Muramatsu M."/>
            <person name="Inoue Y."/>
            <person name="Kira A."/>
            <person name="Hayashizaki Y."/>
        </authorList>
    </citation>
    <scope>NUCLEOTIDE SEQUENCE</scope>
    <source>
        <strain evidence="22">C57BL/6J</strain>
        <tissue evidence="22">Whole body</tissue>
    </source>
</reference>
<dbReference type="VEuPathDB" id="HostDB:ENSMUSG00000062157"/>
<dbReference type="InterPro" id="IPR050650">
    <property type="entry name" value="Type-II_Cytokine-TF_Rcpt"/>
</dbReference>
<keyword evidence="3 19" id="KW-0812">Transmembrane</keyword>
<comment type="function">
    <text evidence="12">The IFNLR1/IL10RB dimer is a receptor for the cytokine ligands IFNL2 and IFNL3 and mediates their antiviral activity. The ligand/receptor complex stimulate the activation of the JAK/STAT signaling pathway leading to the expression of IFN-stimulated genes (ISG), which contribute to the antiviral state. Determines the cell type specificity of the lambda interferon action. Shows a more restricted pattern of expression in the epithelial tissues thereby limiting responses to lambda interferons primarily to epithelial cells of the respiratory, gastrointestinal, and reproductive tracts. Seems not to be essential for early virus-activated host defense in vaginal infection, but plays an important role in Toll-like receptor (TLR)-induced antiviral defense. Plays a significant role in the antiviral immune defense in the intestinal epithelium.</text>
</comment>
<evidence type="ECO:0000256" key="5">
    <source>
        <dbReference type="ARBA" id="ARBA00022843"/>
    </source>
</evidence>
<keyword evidence="8 19" id="KW-0472">Membrane</keyword>
<feature type="compositionally biased region" description="Basic and acidic residues" evidence="18">
    <location>
        <begin position="350"/>
        <end position="360"/>
    </location>
</feature>
<keyword evidence="9" id="KW-1015">Disulfide bond</keyword>
<dbReference type="BioGRID-ORCS" id="242700">
    <property type="hits" value="1 hit in 76 CRISPR screens"/>
</dbReference>
<feature type="compositionally biased region" description="Acidic residues" evidence="18">
    <location>
        <begin position="482"/>
        <end position="503"/>
    </location>
</feature>
<evidence type="ECO:0000256" key="20">
    <source>
        <dbReference type="SAM" id="SignalP"/>
    </source>
</evidence>
<dbReference type="GO" id="GO:0050691">
    <property type="term" value="P:regulation of defense response to virus by host"/>
    <property type="evidence" value="ECO:0007669"/>
    <property type="project" value="Ensembl"/>
</dbReference>
<dbReference type="InterPro" id="IPR003961">
    <property type="entry name" value="FN3_dom"/>
</dbReference>
<keyword evidence="6 19" id="KW-1133">Transmembrane helix</keyword>
<evidence type="ECO:0000259" key="21">
    <source>
        <dbReference type="PROSITE" id="PS50853"/>
    </source>
</evidence>
<keyword evidence="7" id="KW-0051">Antiviral defense</keyword>
<reference evidence="22" key="2">
    <citation type="journal article" date="2000" name="Genome Res.">
        <title>Normalization and subtraction of cap-trapper-selected cDNAs to prepare full-length cDNA libraries for rapid discovery of new genes.</title>
        <authorList>
            <person name="Carninci P."/>
            <person name="Shibata Y."/>
            <person name="Hayatsu N."/>
            <person name="Sugahara Y."/>
            <person name="Shibata K."/>
            <person name="Itoh M."/>
            <person name="Konno H."/>
            <person name="Okazaki Y."/>
            <person name="Muramatsu M."/>
            <person name="Hayashizaki Y."/>
        </authorList>
    </citation>
    <scope>NUCLEOTIDE SEQUENCE</scope>
    <source>
        <strain evidence="22">C57BL/6J</strain>
        <tissue evidence="22">Whole body</tissue>
    </source>
</reference>
<dbReference type="GO" id="GO:0051607">
    <property type="term" value="P:defense response to virus"/>
    <property type="evidence" value="ECO:0007669"/>
    <property type="project" value="UniProtKB-KW"/>
</dbReference>
<evidence type="ECO:0000313" key="23">
    <source>
        <dbReference type="MGI" id="MGI:2429859"/>
    </source>
</evidence>
<protein>
    <recommendedName>
        <fullName evidence="14">Interferon lambda receptor 1</fullName>
    </recommendedName>
    <alternativeName>
        <fullName evidence="15">Cytokine receptor class-II member 12</fullName>
    </alternativeName>
    <alternativeName>
        <fullName evidence="17">Cytokine receptor family 2 member 12</fullName>
    </alternativeName>
    <alternativeName>
        <fullName evidence="16">Interleukin-28 receptor subunit alpha</fullName>
    </alternativeName>
</protein>
<dbReference type="InterPro" id="IPR013783">
    <property type="entry name" value="Ig-like_fold"/>
</dbReference>
<evidence type="ECO:0000256" key="11">
    <source>
        <dbReference type="ARBA" id="ARBA00023180"/>
    </source>
</evidence>
<evidence type="ECO:0000256" key="14">
    <source>
        <dbReference type="ARBA" id="ARBA00073656"/>
    </source>
</evidence>
<reference evidence="22" key="7">
    <citation type="journal article" date="2005" name="Science">
        <title>The Transcriptional Landscape of the Mammalian Genome.</title>
        <authorList>
            <consortium name="The FANTOM Consortium"/>
            <consortium name="Riken Genome Exploration Research Group and Genome Science Group (Genome Network Project Core Group)"/>
        </authorList>
    </citation>
    <scope>NUCLEOTIDE SEQUENCE</scope>
    <source>
        <strain evidence="22">C57BL/6J</strain>
        <tissue evidence="22">Whole body</tissue>
    </source>
</reference>
<evidence type="ECO:0000256" key="7">
    <source>
        <dbReference type="ARBA" id="ARBA00023118"/>
    </source>
</evidence>
<feature type="domain" description="Fibronectin type-III" evidence="21">
    <location>
        <begin position="26"/>
        <end position="121"/>
    </location>
</feature>
<dbReference type="Pfam" id="PF01108">
    <property type="entry name" value="Tissue_fac"/>
    <property type="match status" value="1"/>
</dbReference>
<evidence type="ECO:0000256" key="8">
    <source>
        <dbReference type="ARBA" id="ARBA00023136"/>
    </source>
</evidence>
<dbReference type="GO" id="GO:0032002">
    <property type="term" value="C:interleukin-28 receptor complex"/>
    <property type="evidence" value="ECO:0007669"/>
    <property type="project" value="Ensembl"/>
</dbReference>
<feature type="signal peptide" evidence="20">
    <location>
        <begin position="1"/>
        <end position="20"/>
    </location>
</feature>
<feature type="region of interest" description="Disordered" evidence="18">
    <location>
        <begin position="301"/>
        <end position="419"/>
    </location>
</feature>
<organism evidence="22">
    <name type="scientific">Mus musculus</name>
    <name type="common">Mouse</name>
    <dbReference type="NCBI Taxonomy" id="10090"/>
    <lineage>
        <taxon>Eukaryota</taxon>
        <taxon>Metazoa</taxon>
        <taxon>Chordata</taxon>
        <taxon>Craniata</taxon>
        <taxon>Vertebrata</taxon>
        <taxon>Euteleostomi</taxon>
        <taxon>Mammalia</taxon>
        <taxon>Eutheria</taxon>
        <taxon>Euarchontoglires</taxon>
        <taxon>Glires</taxon>
        <taxon>Rodentia</taxon>
        <taxon>Myomorpha</taxon>
        <taxon>Muroidea</taxon>
        <taxon>Muridae</taxon>
        <taxon>Murinae</taxon>
        <taxon>Mus</taxon>
        <taxon>Mus</taxon>
    </lineage>
</organism>
<evidence type="ECO:0000256" key="17">
    <source>
        <dbReference type="ARBA" id="ARBA00081807"/>
    </source>
</evidence>
<proteinExistence type="evidence at transcript level"/>
<dbReference type="HOGENOM" id="CLU_043104_1_0_1"/>
<dbReference type="PROSITE" id="PS50853">
    <property type="entry name" value="FN3"/>
    <property type="match status" value="1"/>
</dbReference>
<evidence type="ECO:0000256" key="2">
    <source>
        <dbReference type="ARBA" id="ARBA00005399"/>
    </source>
</evidence>